<feature type="transmembrane region" description="Helical" evidence="2">
    <location>
        <begin position="611"/>
        <end position="634"/>
    </location>
</feature>
<accession>A0A545THR4</accession>
<name>A0A545THR4_9GAMM</name>
<keyword evidence="2" id="KW-0812">Transmembrane</keyword>
<feature type="transmembrane region" description="Helical" evidence="2">
    <location>
        <begin position="646"/>
        <end position="668"/>
    </location>
</feature>
<feature type="transmembrane region" description="Helical" evidence="2">
    <location>
        <begin position="1678"/>
        <end position="1696"/>
    </location>
</feature>
<dbReference type="Gene3D" id="3.30.450.20">
    <property type="entry name" value="PAS domain"/>
    <property type="match status" value="1"/>
</dbReference>
<keyword evidence="4" id="KW-1185">Reference proteome</keyword>
<feature type="transmembrane region" description="Helical" evidence="2">
    <location>
        <begin position="1062"/>
        <end position="1081"/>
    </location>
</feature>
<protein>
    <submittedName>
        <fullName evidence="3">Uncharacterized protein</fullName>
    </submittedName>
</protein>
<dbReference type="EMBL" id="VIKR01000001">
    <property type="protein sequence ID" value="TQV76748.1"/>
    <property type="molecule type" value="Genomic_DNA"/>
</dbReference>
<dbReference type="OrthoDB" id="7481928at2"/>
<evidence type="ECO:0000313" key="4">
    <source>
        <dbReference type="Proteomes" id="UP000317839"/>
    </source>
</evidence>
<comment type="caution">
    <text evidence="3">The sequence shown here is derived from an EMBL/GenBank/DDBJ whole genome shotgun (WGS) entry which is preliminary data.</text>
</comment>
<evidence type="ECO:0000256" key="1">
    <source>
        <dbReference type="SAM" id="MobiDB-lite"/>
    </source>
</evidence>
<reference evidence="3 4" key="1">
    <citation type="submission" date="2019-06" db="EMBL/GenBank/DDBJ databases">
        <title>Draft genome of Aliikangiella marina GYP-15.</title>
        <authorList>
            <person name="Wang G."/>
        </authorList>
    </citation>
    <scope>NUCLEOTIDE SEQUENCE [LARGE SCALE GENOMIC DNA]</scope>
    <source>
        <strain evidence="3 4">GYP-15</strain>
    </source>
</reference>
<organism evidence="3 4">
    <name type="scientific">Aliikangiella marina</name>
    <dbReference type="NCBI Taxonomy" id="1712262"/>
    <lineage>
        <taxon>Bacteria</taxon>
        <taxon>Pseudomonadati</taxon>
        <taxon>Pseudomonadota</taxon>
        <taxon>Gammaproteobacteria</taxon>
        <taxon>Oceanospirillales</taxon>
        <taxon>Pleioneaceae</taxon>
        <taxon>Aliikangiella</taxon>
    </lineage>
</organism>
<feature type="transmembrane region" description="Helical" evidence="2">
    <location>
        <begin position="1038"/>
        <end position="1056"/>
    </location>
</feature>
<evidence type="ECO:0000313" key="3">
    <source>
        <dbReference type="EMBL" id="TQV76748.1"/>
    </source>
</evidence>
<keyword evidence="2" id="KW-1133">Transmembrane helix</keyword>
<feature type="transmembrane region" description="Helical" evidence="2">
    <location>
        <begin position="31"/>
        <end position="49"/>
    </location>
</feature>
<keyword evidence="2" id="KW-0472">Membrane</keyword>
<evidence type="ECO:0000256" key="2">
    <source>
        <dbReference type="SAM" id="Phobius"/>
    </source>
</evidence>
<sequence length="1732" mass="197225">MDKNDSNNKGNGGTAKGKGSRFRSKSTTLKPIILSTFLIVLPIALYWFVQIQNHQEYEQDKIYRTLRELELHISKELSALEGLERVLPLESVLPGKLYKQQKDRRNKLLTNLHPCSALILEDSGFKSQLKIETTVSGTNCRWNNDTKEEVLLTFKELKTSFDSDKQSVIEDLNDLNDEKSEGIKDIASDFNFDIESPARLGSLCLENAIEDTTCTELKKMSRASSAVKAAASFADILANGVVIYEACESVNSALSNSGAQTEASKTKSSKNAYKKHRTYSDKLVYDCEEYRDNLDSLFEDFVDTMNIKAPRTTQEVKSVANTITEIIDVFYDTLELVSTHLVDLEGSLKQRVAPFQKILKSSNMCVFISADHSSISFDKVSVINRGEFYTKFSSDIASCSAVLEGKNIIIIKKSLKDYSTTASLVDSRSQTRTSSRRALSRSNRTDKPEESNVVWLAVGVDSILKRYRRTLTYMEDIFLIDNSGEVFASFLGANKNSATNTSDYRILNLKPLLNEAIENNKAKTPESEKHILGKVELNEIGHSANQGRAIDPAWSYQASLIVEGAEYHAMVKPTSISLRDSKSVYKKNKLLLVGLKKPNQINLMTERLSPLFHFTVLFLALLLLLTMPVLHVILTRKHNSYSAFSVGLFKVAVSLSVIVTFSSFSGYFTMLKHNLYSAELLDKTADKLLDDWQKERNAAIKFMKSVEHCVFKPVQNDIPQEANCPEYFKPSNLLFYKEYEQINGNDGNFASRTEGVDSYVYRQKGGLPMLGLVFYTDENGIKEKPDWMARDYVPVRNKKVNLSQRNYFKTHRNQLAWKFSANDKKPQQENTSQEMSKSQVHQDYFVERIYNYIDGRKITQLSIPRTVKNTQENTGGFNGIVSGEIMALTLESPILPPAMRYAVVEKSSGQVLFHSEKEKVLVENFYDEMDDTDLAHAIRLNSESLEMIVYRSKKVVAYSRPIPNTNWSLILLYDSSVAHGVVNEVAISVMIVLVILAVLACAITYGLNLIFNNVQAYLEKTKVKKIKAIRFEMTTQRYALIVVITAIIFALVYNLLATGSGLIFVLAYLVLNFLLSTRCLITNEDKKVKAGNWLRTRPEYLTLFLVTLLALPSLTMFIRWYNISTHQLQAYNYFQIQQKLNERKAYLENYRNVFWYENDQDKQTRWLNAEQQRLGMFAEYQVNKSNQSPGQNLNQPQVEVTYDASKILAYSRVKPAQETSTNVVSSSDDSFSVFSTEFNPSDKTNQFLLNNTATCLAHVEKDDETHQQWRSIPPLGQLAMLAYHIDGQHCAQYNPAHGEQSIDSLNKLIIRINNQLLGDVLSPEIAETDHHDAGHRVTRLKMSESLMYLFMVGLIVMIYIYTRRLISGVWTKDWLSQAYYSSKKSHQFSYPKHRLFISPEVGFVEELMKLLNDNGEKHDSSEITAANLNGVCHAVKESNGKAIRVYLNVDLVAMDYAQRKQLLIELESQLCRSESIIWMTADISPLYRLMKSRAYPKANEASDISQAEVLRWANLFSKFYKDYHNGRRDKLNELFANPNPTQKDPRIPKNLEAEFNGFYPDLRWIWNVSLSTNEKTKTLAKAAEVCSIYAGPYYRFKWESCTRDERLVLYQVATGRYPSPKNNDVIEHLLRRGYLHADPFLQVANKSFQSFILNAELQDTFDEWEDEAEKSSWQQIRIYVGVLILLILAWLAYTSQDTYQQIAYLVGSLLTVFTALTQGANLLNLGGAKDGE</sequence>
<feature type="region of interest" description="Disordered" evidence="1">
    <location>
        <begin position="1"/>
        <end position="22"/>
    </location>
</feature>
<proteinExistence type="predicted"/>
<dbReference type="RefSeq" id="WP_142888108.1">
    <property type="nucleotide sequence ID" value="NZ_VIKR01000001.1"/>
</dbReference>
<feature type="transmembrane region" description="Helical" evidence="2">
    <location>
        <begin position="1702"/>
        <end position="1723"/>
    </location>
</feature>
<feature type="transmembrane region" description="Helical" evidence="2">
    <location>
        <begin position="1345"/>
        <end position="1362"/>
    </location>
</feature>
<dbReference type="Proteomes" id="UP000317839">
    <property type="component" value="Unassembled WGS sequence"/>
</dbReference>
<feature type="transmembrane region" description="Helical" evidence="2">
    <location>
        <begin position="1101"/>
        <end position="1121"/>
    </location>
</feature>
<feature type="transmembrane region" description="Helical" evidence="2">
    <location>
        <begin position="985"/>
        <end position="1018"/>
    </location>
</feature>
<gene>
    <name evidence="3" type="ORF">FLL45_01970</name>
</gene>